<accession>A0ABV6Z050</accession>
<dbReference type="Pfam" id="PF12675">
    <property type="entry name" value="DUF3795"/>
    <property type="match status" value="1"/>
</dbReference>
<dbReference type="Proteomes" id="UP001594351">
    <property type="component" value="Unassembled WGS sequence"/>
</dbReference>
<comment type="caution">
    <text evidence="1">The sequence shown here is derived from an EMBL/GenBank/DDBJ whole genome shotgun (WGS) entry which is preliminary data.</text>
</comment>
<dbReference type="EMBL" id="JBHPBY010000227">
    <property type="protein sequence ID" value="MFC1851807.1"/>
    <property type="molecule type" value="Genomic_DNA"/>
</dbReference>
<organism evidence="1 2">
    <name type="scientific">candidate division CSSED10-310 bacterium</name>
    <dbReference type="NCBI Taxonomy" id="2855610"/>
    <lineage>
        <taxon>Bacteria</taxon>
        <taxon>Bacteria division CSSED10-310</taxon>
    </lineage>
</organism>
<sequence>MMIGTKKAKAFENVHMQIGACGIWCGSCVVGNGTLRELTKNYRTIIETYGLVEWGPKDINFEEFLKGLNSIQEMPLCPGCHKGGGRDDCEMKTCTSQRHINDCSYCSDIKQCENIDILQHMRSGALKAGLFVKAEDADDRALIEKWTASLKNTWPHAILFDQV</sequence>
<proteinExistence type="predicted"/>
<evidence type="ECO:0000313" key="1">
    <source>
        <dbReference type="EMBL" id="MFC1851807.1"/>
    </source>
</evidence>
<protein>
    <submittedName>
        <fullName evidence="1">DUF3795 domain-containing protein</fullName>
    </submittedName>
</protein>
<evidence type="ECO:0000313" key="2">
    <source>
        <dbReference type="Proteomes" id="UP001594351"/>
    </source>
</evidence>
<reference evidence="1 2" key="1">
    <citation type="submission" date="2024-09" db="EMBL/GenBank/DDBJ databases">
        <title>Laminarin stimulates single cell rates of sulfate reduction while oxygen inhibits transcriptomic activity in coastal marine sediment.</title>
        <authorList>
            <person name="Lindsay M."/>
            <person name="Orcutt B."/>
            <person name="Emerson D."/>
            <person name="Stepanauskas R."/>
            <person name="D'Angelo T."/>
        </authorList>
    </citation>
    <scope>NUCLEOTIDE SEQUENCE [LARGE SCALE GENOMIC DNA]</scope>
    <source>
        <strain evidence="1">SAG AM-311-K15</strain>
    </source>
</reference>
<name>A0ABV6Z050_UNCC1</name>
<gene>
    <name evidence="1" type="ORF">ACFL27_16570</name>
</gene>
<keyword evidence="2" id="KW-1185">Reference proteome</keyword>
<dbReference type="InterPro" id="IPR024227">
    <property type="entry name" value="DUF3795"/>
</dbReference>